<dbReference type="Pfam" id="PF00583">
    <property type="entry name" value="Acetyltransf_1"/>
    <property type="match status" value="1"/>
</dbReference>
<accession>A0ABS2P596</accession>
<evidence type="ECO:0000313" key="5">
    <source>
        <dbReference type="Proteomes" id="UP000737402"/>
    </source>
</evidence>
<organism evidence="4 5">
    <name type="scientific">Sutcliffiella tianshenii</name>
    <dbReference type="NCBI Taxonomy" id="1463404"/>
    <lineage>
        <taxon>Bacteria</taxon>
        <taxon>Bacillati</taxon>
        <taxon>Bacillota</taxon>
        <taxon>Bacilli</taxon>
        <taxon>Bacillales</taxon>
        <taxon>Bacillaceae</taxon>
        <taxon>Sutcliffiella</taxon>
    </lineage>
</organism>
<evidence type="ECO:0000313" key="4">
    <source>
        <dbReference type="EMBL" id="MBM7622135.1"/>
    </source>
</evidence>
<dbReference type="PROSITE" id="PS51186">
    <property type="entry name" value="GNAT"/>
    <property type="match status" value="1"/>
</dbReference>
<keyword evidence="1" id="KW-0808">Transferase</keyword>
<dbReference type="InterPro" id="IPR050680">
    <property type="entry name" value="YpeA/RimI_acetyltransf"/>
</dbReference>
<keyword evidence="5" id="KW-1185">Reference proteome</keyword>
<gene>
    <name evidence="4" type="ORF">JOC95_004046</name>
</gene>
<dbReference type="SUPFAM" id="SSF55729">
    <property type="entry name" value="Acyl-CoA N-acyltransferases (Nat)"/>
    <property type="match status" value="1"/>
</dbReference>
<proteinExistence type="predicted"/>
<dbReference type="InterPro" id="IPR016181">
    <property type="entry name" value="Acyl_CoA_acyltransferase"/>
</dbReference>
<dbReference type="PANTHER" id="PTHR43420">
    <property type="entry name" value="ACETYLTRANSFERASE"/>
    <property type="match status" value="1"/>
</dbReference>
<evidence type="ECO:0000259" key="3">
    <source>
        <dbReference type="PROSITE" id="PS51186"/>
    </source>
</evidence>
<protein>
    <submittedName>
        <fullName evidence="4">Ribosomal protein S18 acetylase RimI-like enzyme</fullName>
    </submittedName>
</protein>
<evidence type="ECO:0000256" key="2">
    <source>
        <dbReference type="ARBA" id="ARBA00023315"/>
    </source>
</evidence>
<evidence type="ECO:0000256" key="1">
    <source>
        <dbReference type="ARBA" id="ARBA00022679"/>
    </source>
</evidence>
<comment type="caution">
    <text evidence="4">The sequence shown here is derived from an EMBL/GenBank/DDBJ whole genome shotgun (WGS) entry which is preliminary data.</text>
</comment>
<dbReference type="CDD" id="cd04301">
    <property type="entry name" value="NAT_SF"/>
    <property type="match status" value="1"/>
</dbReference>
<sequence>MFTIKKLSECKLEEAVAAWNTGFQGYFFDATMDVDRFTTRLGLENLSASLSIVAFDQQKPIGILLSGVKTVDGKKVAWNGGTGVATEYRRKGIGKLLIDKALEIYEEANVEVSTLEAITENTKAISLYEKKGYKIVDEVVHLRCEEMPEFYGALDYQAVFTSAQEAQYLPIYKHDTPWQSQWFSMKEGQALQLVDNDGETVAYGLFKREFDEDGTLKSVTVTHCYIQEGKGNPDYLIDSLFSYLFPPSSVNYVCTVAFFATSNKRVHQFLLDKGFTKRVGQVWMKKAIKEGVQGGV</sequence>
<name>A0ABS2P596_9BACI</name>
<feature type="domain" description="N-acetyltransferase" evidence="3">
    <location>
        <begin position="2"/>
        <end position="157"/>
    </location>
</feature>
<reference evidence="4 5" key="1">
    <citation type="submission" date="2021-01" db="EMBL/GenBank/DDBJ databases">
        <title>Genomic Encyclopedia of Type Strains, Phase IV (KMG-IV): sequencing the most valuable type-strain genomes for metagenomic binning, comparative biology and taxonomic classification.</title>
        <authorList>
            <person name="Goeker M."/>
        </authorList>
    </citation>
    <scope>NUCLEOTIDE SEQUENCE [LARGE SCALE GENOMIC DNA]</scope>
    <source>
        <strain evidence="4 5">DSM 25879</strain>
    </source>
</reference>
<dbReference type="InterPro" id="IPR000182">
    <property type="entry name" value="GNAT_dom"/>
</dbReference>
<dbReference type="RefSeq" id="WP_204419485.1">
    <property type="nucleotide sequence ID" value="NZ_JAFBED010000014.1"/>
</dbReference>
<dbReference type="Proteomes" id="UP000737402">
    <property type="component" value="Unassembled WGS sequence"/>
</dbReference>
<keyword evidence="2" id="KW-0012">Acyltransferase</keyword>
<dbReference type="Gene3D" id="3.40.630.30">
    <property type="match status" value="1"/>
</dbReference>
<dbReference type="EMBL" id="JAFBED010000014">
    <property type="protein sequence ID" value="MBM7622135.1"/>
    <property type="molecule type" value="Genomic_DNA"/>
</dbReference>